<feature type="region of interest" description="Disordered" evidence="1">
    <location>
        <begin position="70"/>
        <end position="105"/>
    </location>
</feature>
<proteinExistence type="predicted"/>
<evidence type="ECO:0000256" key="2">
    <source>
        <dbReference type="SAM" id="SignalP"/>
    </source>
</evidence>
<protein>
    <submittedName>
        <fullName evidence="3">Uncharacterized protein</fullName>
    </submittedName>
</protein>
<feature type="chain" id="PRO_5031169474" evidence="2">
    <location>
        <begin position="31"/>
        <end position="105"/>
    </location>
</feature>
<accession>A0A7S4GDK9</accession>
<dbReference type="AlphaFoldDB" id="A0A7S4GDK9"/>
<feature type="compositionally biased region" description="Low complexity" evidence="1">
    <location>
        <begin position="70"/>
        <end position="84"/>
    </location>
</feature>
<keyword evidence="2" id="KW-0732">Signal</keyword>
<gene>
    <name evidence="3" type="ORF">EGYM00163_LOCUS44960</name>
</gene>
<evidence type="ECO:0000313" key="3">
    <source>
        <dbReference type="EMBL" id="CAE0833664.1"/>
    </source>
</evidence>
<dbReference type="EMBL" id="HBJA01130850">
    <property type="protein sequence ID" value="CAE0833664.1"/>
    <property type="molecule type" value="Transcribed_RNA"/>
</dbReference>
<organism evidence="3">
    <name type="scientific">Eutreptiella gymnastica</name>
    <dbReference type="NCBI Taxonomy" id="73025"/>
    <lineage>
        <taxon>Eukaryota</taxon>
        <taxon>Discoba</taxon>
        <taxon>Euglenozoa</taxon>
        <taxon>Euglenida</taxon>
        <taxon>Spirocuta</taxon>
        <taxon>Euglenophyceae</taxon>
        <taxon>Eutreptiales</taxon>
        <taxon>Eutreptiaceae</taxon>
        <taxon>Eutreptiella</taxon>
    </lineage>
</organism>
<reference evidence="3" key="1">
    <citation type="submission" date="2021-01" db="EMBL/GenBank/DDBJ databases">
        <authorList>
            <person name="Corre E."/>
            <person name="Pelletier E."/>
            <person name="Niang G."/>
            <person name="Scheremetjew M."/>
            <person name="Finn R."/>
            <person name="Kale V."/>
            <person name="Holt S."/>
            <person name="Cochrane G."/>
            <person name="Meng A."/>
            <person name="Brown T."/>
            <person name="Cohen L."/>
        </authorList>
    </citation>
    <scope>NUCLEOTIDE SEQUENCE</scope>
    <source>
        <strain evidence="3">CCMP1594</strain>
    </source>
</reference>
<name>A0A7S4GDK9_9EUGL</name>
<sequence>MIPHTMHNTFSFNLLCAFHFLLLDVQKAGTKSGKNQQSAKICTPLSDLQANGTRTNPGYSFITTATPDLLSGSSEDVSEGSSESKLAPSRSTTAPVFDRGSYGIL</sequence>
<evidence type="ECO:0000256" key="1">
    <source>
        <dbReference type="SAM" id="MobiDB-lite"/>
    </source>
</evidence>
<feature type="signal peptide" evidence="2">
    <location>
        <begin position="1"/>
        <end position="30"/>
    </location>
</feature>